<evidence type="ECO:0000313" key="4">
    <source>
        <dbReference type="EMBL" id="BAD80659.1"/>
    </source>
</evidence>
<dbReference type="PANTHER" id="PTHR42997">
    <property type="entry name" value="HIT FAMILY HYDROLASE"/>
    <property type="match status" value="1"/>
</dbReference>
<dbReference type="PANTHER" id="PTHR42997:SF1">
    <property type="entry name" value="AP-4-A PHOSPHORYLASE"/>
    <property type="match status" value="1"/>
</dbReference>
<dbReference type="InterPro" id="IPR052908">
    <property type="entry name" value="AP-4-A_phosphorylase"/>
</dbReference>
<evidence type="ECO:0000313" key="5">
    <source>
        <dbReference type="Proteomes" id="UP000001175"/>
    </source>
</evidence>
<dbReference type="PRINTS" id="PR00332">
    <property type="entry name" value="HISTRIAD"/>
</dbReference>
<organism evidence="4 5">
    <name type="scientific">Synechococcus sp. (strain ATCC 27144 / PCC 6301 / SAUG 1402/1)</name>
    <name type="common">Anacystis nidulans</name>
    <dbReference type="NCBI Taxonomy" id="269084"/>
    <lineage>
        <taxon>Bacteria</taxon>
        <taxon>Bacillati</taxon>
        <taxon>Cyanobacteriota</taxon>
        <taxon>Cyanophyceae</taxon>
        <taxon>Synechococcales</taxon>
        <taxon>Synechococcaceae</taxon>
        <taxon>Synechococcus</taxon>
    </lineage>
</organism>
<dbReference type="GO" id="GO:0003824">
    <property type="term" value="F:catalytic activity"/>
    <property type="evidence" value="ECO:0007669"/>
    <property type="project" value="InterPro"/>
</dbReference>
<protein>
    <recommendedName>
        <fullName evidence="3">HIT domain-containing protein</fullName>
    </recommendedName>
</protein>
<dbReference type="EMBL" id="AP008231">
    <property type="protein sequence ID" value="BAD80659.1"/>
    <property type="molecule type" value="Genomic_DNA"/>
</dbReference>
<reference evidence="4 5" key="1">
    <citation type="journal article" date="2007" name="Photosyn. Res.">
        <title>Complete nucleotide sequence of the freshwater unicellular cyanobacterium Synechococcus elongatus PCC 6301 chromosome: gene content and organization.</title>
        <authorList>
            <person name="Sugita C."/>
            <person name="Ogata K."/>
            <person name="Shikata M."/>
            <person name="Jikuya H."/>
            <person name="Takano J."/>
            <person name="Furumichi M."/>
            <person name="Kanehisa M."/>
            <person name="Omata T."/>
            <person name="Sugiura M."/>
            <person name="Sugita M."/>
        </authorList>
    </citation>
    <scope>NUCLEOTIDE SEQUENCE [LARGE SCALE GENOMIC DNA]</scope>
    <source>
        <strain evidence="5">ATCC 27144 / PCC 6301 / SAUG 1402/1</strain>
    </source>
</reference>
<dbReference type="InterPro" id="IPR011146">
    <property type="entry name" value="HIT-like"/>
</dbReference>
<dbReference type="SUPFAM" id="SSF54197">
    <property type="entry name" value="HIT-like"/>
    <property type="match status" value="1"/>
</dbReference>
<comment type="caution">
    <text evidence="2">Lacks conserved residue(s) required for the propagation of feature annotation.</text>
</comment>
<dbReference type="Pfam" id="PF01230">
    <property type="entry name" value="HIT"/>
    <property type="match status" value="1"/>
</dbReference>
<dbReference type="Gene3D" id="3.30.428.10">
    <property type="entry name" value="HIT-like"/>
    <property type="match status" value="1"/>
</dbReference>
<dbReference type="Proteomes" id="UP000001175">
    <property type="component" value="Chromosome"/>
</dbReference>
<dbReference type="InterPro" id="IPR001310">
    <property type="entry name" value="Histidine_triad_HIT"/>
</dbReference>
<feature type="active site" description="Tele-AMP-histidine intermediate" evidence="1">
    <location>
        <position position="97"/>
    </location>
</feature>
<dbReference type="RefSeq" id="WP_011244779.1">
    <property type="nucleotide sequence ID" value="NC_006576.1"/>
</dbReference>
<sequence>MSNGLAAFGGRAALELLAENDWAVAFRDRYPVSPGHSLVVPKRAVGSLFELPTAEFQASWELVAIVRSLLQQQYQPAGFNVGLNDGLAAGQTIDQAHIHLIPRYSGDRPDPRGGIRWVLPEHAAYWSSQSAIGLGLSDKEIG</sequence>
<dbReference type="KEGG" id="syc:syc2469_c"/>
<dbReference type="PROSITE" id="PS51084">
    <property type="entry name" value="HIT_2"/>
    <property type="match status" value="1"/>
</dbReference>
<dbReference type="AlphaFoldDB" id="A0A0H3K9L3"/>
<accession>A0A0H3K9L3</accession>
<dbReference type="InterPro" id="IPR036265">
    <property type="entry name" value="HIT-like_sf"/>
</dbReference>
<proteinExistence type="predicted"/>
<dbReference type="GeneID" id="72430484"/>
<evidence type="ECO:0000259" key="3">
    <source>
        <dbReference type="PROSITE" id="PS51084"/>
    </source>
</evidence>
<evidence type="ECO:0000256" key="2">
    <source>
        <dbReference type="PROSITE-ProRule" id="PRU00464"/>
    </source>
</evidence>
<evidence type="ECO:0000256" key="1">
    <source>
        <dbReference type="PIRSR" id="PIRSR601310-1"/>
    </source>
</evidence>
<name>A0A0H3K9L3_SYNP6</name>
<feature type="domain" description="HIT" evidence="3">
    <location>
        <begin position="3"/>
        <end position="110"/>
    </location>
</feature>
<gene>
    <name evidence="4" type="ordered locus">syc2469_c</name>
</gene>
<dbReference type="eggNOG" id="COG0537">
    <property type="taxonomic scope" value="Bacteria"/>
</dbReference>